<dbReference type="OrthoDB" id="194358at2759"/>
<dbReference type="Pfam" id="PF12796">
    <property type="entry name" value="Ank_2"/>
    <property type="match status" value="1"/>
</dbReference>
<comment type="caution">
    <text evidence="6">The sequence shown here is derived from an EMBL/GenBank/DDBJ whole genome shotgun (WGS) entry which is preliminary data.</text>
</comment>
<keyword evidence="4" id="KW-0812">Transmembrane</keyword>
<dbReference type="AlphaFoldDB" id="A0A8J4YRA9"/>
<evidence type="ECO:0000256" key="5">
    <source>
        <dbReference type="SAM" id="SignalP"/>
    </source>
</evidence>
<evidence type="ECO:0000256" key="2">
    <source>
        <dbReference type="ARBA" id="ARBA00023043"/>
    </source>
</evidence>
<gene>
    <name evidence="6" type="primary">Ankrd44_1</name>
    <name evidence="6" type="ORF">GWK47_031048</name>
</gene>
<dbReference type="SUPFAM" id="SSF48403">
    <property type="entry name" value="Ankyrin repeat"/>
    <property type="match status" value="1"/>
</dbReference>
<keyword evidence="7" id="KW-1185">Reference proteome</keyword>
<dbReference type="PROSITE" id="PS50297">
    <property type="entry name" value="ANK_REP_REGION"/>
    <property type="match status" value="1"/>
</dbReference>
<evidence type="ECO:0000256" key="4">
    <source>
        <dbReference type="SAM" id="Phobius"/>
    </source>
</evidence>
<evidence type="ECO:0000313" key="6">
    <source>
        <dbReference type="EMBL" id="KAG0729086.1"/>
    </source>
</evidence>
<name>A0A8J4YRA9_CHIOP</name>
<proteinExistence type="predicted"/>
<dbReference type="PANTHER" id="PTHR24198">
    <property type="entry name" value="ANKYRIN REPEAT AND PROTEIN KINASE DOMAIN-CONTAINING PROTEIN"/>
    <property type="match status" value="1"/>
</dbReference>
<keyword evidence="1" id="KW-0677">Repeat</keyword>
<evidence type="ECO:0000256" key="3">
    <source>
        <dbReference type="PROSITE-ProRule" id="PRU00023"/>
    </source>
</evidence>
<reference evidence="6" key="1">
    <citation type="submission" date="2020-07" db="EMBL/GenBank/DDBJ databases">
        <title>The High-quality genome of the commercially important snow crab, Chionoecetes opilio.</title>
        <authorList>
            <person name="Jeong J.-H."/>
            <person name="Ryu S."/>
        </authorList>
    </citation>
    <scope>NUCLEOTIDE SEQUENCE</scope>
    <source>
        <strain evidence="6">MADBK_172401_WGS</strain>
        <tissue evidence="6">Digestive gland</tissue>
    </source>
</reference>
<keyword evidence="2 3" id="KW-0040">ANK repeat</keyword>
<feature type="transmembrane region" description="Helical" evidence="4">
    <location>
        <begin position="149"/>
        <end position="171"/>
    </location>
</feature>
<dbReference type="Proteomes" id="UP000770661">
    <property type="component" value="Unassembled WGS sequence"/>
</dbReference>
<dbReference type="InterPro" id="IPR002110">
    <property type="entry name" value="Ankyrin_rpt"/>
</dbReference>
<keyword evidence="4" id="KW-1133">Transmembrane helix</keyword>
<feature type="chain" id="PRO_5035213371" evidence="5">
    <location>
        <begin position="18"/>
        <end position="200"/>
    </location>
</feature>
<dbReference type="SMART" id="SM00248">
    <property type="entry name" value="ANK"/>
    <property type="match status" value="2"/>
</dbReference>
<sequence>MWSSMWVFFGHLMIAERLLLVQYLAEVCEVHLEAEDARGCTPLHIAASCGHLSLVEYLVNTKKVNRAKVDCDGNTVLHAGAAGGVSGVCWTLAYSGAEHLLTTCNAAGLTPSQVAQASTKVSPDCRRWIDRWTRQYENSKAMESPRWPWLIKLFTPFTIFYVGIVVCVFVLPHHQWMVGLPVFLVALTVMARQQHRIRHP</sequence>
<dbReference type="EMBL" id="JACEEZ010001542">
    <property type="protein sequence ID" value="KAG0729086.1"/>
    <property type="molecule type" value="Genomic_DNA"/>
</dbReference>
<dbReference type="InterPro" id="IPR036770">
    <property type="entry name" value="Ankyrin_rpt-contain_sf"/>
</dbReference>
<feature type="repeat" description="ANK" evidence="3">
    <location>
        <begin position="38"/>
        <end position="60"/>
    </location>
</feature>
<evidence type="ECO:0000313" key="7">
    <source>
        <dbReference type="Proteomes" id="UP000770661"/>
    </source>
</evidence>
<keyword evidence="5" id="KW-0732">Signal</keyword>
<dbReference type="PANTHER" id="PTHR24198:SF165">
    <property type="entry name" value="ANKYRIN REPEAT-CONTAINING PROTEIN-RELATED"/>
    <property type="match status" value="1"/>
</dbReference>
<organism evidence="6 7">
    <name type="scientific">Chionoecetes opilio</name>
    <name type="common">Atlantic snow crab</name>
    <name type="synonym">Cancer opilio</name>
    <dbReference type="NCBI Taxonomy" id="41210"/>
    <lineage>
        <taxon>Eukaryota</taxon>
        <taxon>Metazoa</taxon>
        <taxon>Ecdysozoa</taxon>
        <taxon>Arthropoda</taxon>
        <taxon>Crustacea</taxon>
        <taxon>Multicrustacea</taxon>
        <taxon>Malacostraca</taxon>
        <taxon>Eumalacostraca</taxon>
        <taxon>Eucarida</taxon>
        <taxon>Decapoda</taxon>
        <taxon>Pleocyemata</taxon>
        <taxon>Brachyura</taxon>
        <taxon>Eubrachyura</taxon>
        <taxon>Majoidea</taxon>
        <taxon>Majidae</taxon>
        <taxon>Chionoecetes</taxon>
    </lineage>
</organism>
<evidence type="ECO:0000256" key="1">
    <source>
        <dbReference type="ARBA" id="ARBA00022737"/>
    </source>
</evidence>
<dbReference type="PROSITE" id="PS50088">
    <property type="entry name" value="ANK_REPEAT"/>
    <property type="match status" value="1"/>
</dbReference>
<accession>A0A8J4YRA9</accession>
<keyword evidence="4" id="KW-0472">Membrane</keyword>
<feature type="transmembrane region" description="Helical" evidence="4">
    <location>
        <begin position="177"/>
        <end position="193"/>
    </location>
</feature>
<protein>
    <submittedName>
        <fullName evidence="6">Serine/threonine-protein phosphatase 6 regulatory ankyrin repeat subunit B</fullName>
    </submittedName>
</protein>
<feature type="signal peptide" evidence="5">
    <location>
        <begin position="1"/>
        <end position="17"/>
    </location>
</feature>
<dbReference type="Gene3D" id="1.25.40.20">
    <property type="entry name" value="Ankyrin repeat-containing domain"/>
    <property type="match status" value="1"/>
</dbReference>